<feature type="domain" description="Rv3651-like N-terminal" evidence="2">
    <location>
        <begin position="16"/>
        <end position="115"/>
    </location>
</feature>
<organism evidence="3 4">
    <name type="scientific">Rhodococcoides corynebacterioides</name>
    <dbReference type="NCBI Taxonomy" id="53972"/>
    <lineage>
        <taxon>Bacteria</taxon>
        <taxon>Bacillati</taxon>
        <taxon>Actinomycetota</taxon>
        <taxon>Actinomycetes</taxon>
        <taxon>Mycobacteriales</taxon>
        <taxon>Nocardiaceae</taxon>
        <taxon>Rhodococcoides</taxon>
    </lineage>
</organism>
<accession>A0ABS2KX18</accession>
<name>A0ABS2KX18_9NOCA</name>
<protein>
    <recommendedName>
        <fullName evidence="2">Rv3651-like N-terminal domain-containing protein</fullName>
    </recommendedName>
</protein>
<proteinExistence type="predicted"/>
<evidence type="ECO:0000313" key="4">
    <source>
        <dbReference type="Proteomes" id="UP000703038"/>
    </source>
</evidence>
<dbReference type="EMBL" id="JAFBBK010000001">
    <property type="protein sequence ID" value="MBM7416165.1"/>
    <property type="molecule type" value="Genomic_DNA"/>
</dbReference>
<dbReference type="Proteomes" id="UP000703038">
    <property type="component" value="Unassembled WGS sequence"/>
</dbReference>
<gene>
    <name evidence="3" type="ORF">JOE42_002898</name>
</gene>
<sequence>MARQATGAAPDAHDGWIVVETLAEPPDGDTGPVGTVVAKDGRAKDWTALSRAVGSKRIADAARAMTAFVATSGEDAAETVPGLRSPLRAVAVPGPRKAVHGVMLYAGDDSDAPPPLVVGYDWSSSRRQFAFTPGIAGVVGRDSAPKLAAPAFELFDHSDDADSAMYLLVALLDAEPGTRWDGTVALRTPRGARPLRNAVRTVLDASSAGDGSPYVDTVSHALAISLRADELVVAGPSVEAFALRSLTRNSPTAIALIDTERVRVVRWLTDPVENILWKGQADQRDTPHPTDIARIVSAYRQMHEWADHRTEIPGVRLRRVDGGWTVVDLRATRVPGQRFLMVEFQPVGFSDEDDPVPPTDTGYPGRGPRRRST</sequence>
<feature type="region of interest" description="Disordered" evidence="1">
    <location>
        <begin position="350"/>
        <end position="373"/>
    </location>
</feature>
<evidence type="ECO:0000256" key="1">
    <source>
        <dbReference type="SAM" id="MobiDB-lite"/>
    </source>
</evidence>
<dbReference type="InterPro" id="IPR041458">
    <property type="entry name" value="Rv3651-like_N"/>
</dbReference>
<keyword evidence="4" id="KW-1185">Reference proteome</keyword>
<evidence type="ECO:0000313" key="3">
    <source>
        <dbReference type="EMBL" id="MBM7416165.1"/>
    </source>
</evidence>
<dbReference type="Pfam" id="PF18007">
    <property type="entry name" value="Rv3651-like_N"/>
    <property type="match status" value="1"/>
</dbReference>
<evidence type="ECO:0000259" key="2">
    <source>
        <dbReference type="Pfam" id="PF18007"/>
    </source>
</evidence>
<comment type="caution">
    <text evidence="3">The sequence shown here is derived from an EMBL/GenBank/DDBJ whole genome shotgun (WGS) entry which is preliminary data.</text>
</comment>
<dbReference type="RefSeq" id="WP_204869034.1">
    <property type="nucleotide sequence ID" value="NZ_JAFBBK010000001.1"/>
</dbReference>
<reference evidence="3 4" key="1">
    <citation type="submission" date="2021-01" db="EMBL/GenBank/DDBJ databases">
        <title>Genomics of switchgrass bacterial isolates.</title>
        <authorList>
            <person name="Shade A."/>
        </authorList>
    </citation>
    <scope>NUCLEOTIDE SEQUENCE [LARGE SCALE GENOMIC DNA]</scope>
    <source>
        <strain evidence="3 4">PvP111</strain>
    </source>
</reference>